<dbReference type="KEGG" id="als:DJ013_00950"/>
<dbReference type="RefSeq" id="WP_111369927.1">
    <property type="nucleotide sequence ID" value="NZ_CP029480.1"/>
</dbReference>
<feature type="transmembrane region" description="Helical" evidence="1">
    <location>
        <begin position="129"/>
        <end position="149"/>
    </location>
</feature>
<gene>
    <name evidence="2" type="ORF">DJ013_00950</name>
</gene>
<keyword evidence="1" id="KW-1133">Transmembrane helix</keyword>
<accession>A0A2Z4G6Q5</accession>
<dbReference type="AlphaFoldDB" id="A0A2Z4G6Q5"/>
<sequence>MSLTNSEISLLLKLFTAHMVSDYFLQFSSWSKDKEVNKIRSKKLYLHILITFLAAFLFSGSFWAALFIGVTHYLIDLGKIYLKINRFVLFIIDQALHTLILLITWLCLIDGWQWLKESTIWLVDTPQTWILVFAYGVITFPLSVVINIFTDRWRSQLEPDRQESLQKAGLWIGVFERVLILTFILTNQFSAMGFLIATKAILRFKDTETKQMEYVLIGTLMSITPTILLGILAHYLITSL</sequence>
<dbReference type="OrthoDB" id="8536716at2"/>
<reference evidence="2 3" key="1">
    <citation type="submission" date="2018-05" db="EMBL/GenBank/DDBJ databases">
        <title>Complete genome sequence of Arcticibacterium luteifluviistationis SM1504T, a cytophagaceae bacterium isolated from Arctic surface seawater.</title>
        <authorList>
            <person name="Li Y."/>
            <person name="Qin Q.-L."/>
        </authorList>
    </citation>
    <scope>NUCLEOTIDE SEQUENCE [LARGE SCALE GENOMIC DNA]</scope>
    <source>
        <strain evidence="2 3">SM1504</strain>
    </source>
</reference>
<name>A0A2Z4G6Q5_9BACT</name>
<protein>
    <submittedName>
        <fullName evidence="2">DUF3307 domain-containing protein</fullName>
    </submittedName>
</protein>
<keyword evidence="1" id="KW-0812">Transmembrane</keyword>
<keyword evidence="3" id="KW-1185">Reference proteome</keyword>
<organism evidence="2 3">
    <name type="scientific">Arcticibacterium luteifluviistationis</name>
    <dbReference type="NCBI Taxonomy" id="1784714"/>
    <lineage>
        <taxon>Bacteria</taxon>
        <taxon>Pseudomonadati</taxon>
        <taxon>Bacteroidota</taxon>
        <taxon>Cytophagia</taxon>
        <taxon>Cytophagales</taxon>
        <taxon>Leadbetterellaceae</taxon>
        <taxon>Arcticibacterium</taxon>
    </lineage>
</organism>
<feature type="transmembrane region" description="Helical" evidence="1">
    <location>
        <begin position="46"/>
        <end position="75"/>
    </location>
</feature>
<evidence type="ECO:0000256" key="1">
    <source>
        <dbReference type="SAM" id="Phobius"/>
    </source>
</evidence>
<proteinExistence type="predicted"/>
<dbReference type="InterPro" id="IPR021737">
    <property type="entry name" value="Phage_phiKZ_Orf197"/>
</dbReference>
<dbReference type="EMBL" id="CP029480">
    <property type="protein sequence ID" value="AWV96825.1"/>
    <property type="molecule type" value="Genomic_DNA"/>
</dbReference>
<evidence type="ECO:0000313" key="2">
    <source>
        <dbReference type="EMBL" id="AWV96825.1"/>
    </source>
</evidence>
<keyword evidence="1" id="KW-0472">Membrane</keyword>
<feature type="transmembrane region" description="Helical" evidence="1">
    <location>
        <begin position="214"/>
        <end position="237"/>
    </location>
</feature>
<feature type="transmembrane region" description="Helical" evidence="1">
    <location>
        <begin position="87"/>
        <end position="108"/>
    </location>
</feature>
<dbReference type="Pfam" id="PF11750">
    <property type="entry name" value="DUF3307"/>
    <property type="match status" value="1"/>
</dbReference>
<dbReference type="Proteomes" id="UP000249873">
    <property type="component" value="Chromosome"/>
</dbReference>
<evidence type="ECO:0000313" key="3">
    <source>
        <dbReference type="Proteomes" id="UP000249873"/>
    </source>
</evidence>
<feature type="transmembrane region" description="Helical" evidence="1">
    <location>
        <begin position="178"/>
        <end position="202"/>
    </location>
</feature>